<evidence type="ECO:0000259" key="2">
    <source>
        <dbReference type="Pfam" id="PF03407"/>
    </source>
</evidence>
<dbReference type="Pfam" id="PF05711">
    <property type="entry name" value="TylF"/>
    <property type="match status" value="1"/>
</dbReference>
<feature type="compositionally biased region" description="Polar residues" evidence="1">
    <location>
        <begin position="117"/>
        <end position="129"/>
    </location>
</feature>
<comment type="caution">
    <text evidence="3">The sequence shown here is derived from an EMBL/GenBank/DDBJ whole genome shotgun (WGS) entry which is preliminary data.</text>
</comment>
<protein>
    <recommendedName>
        <fullName evidence="2">Nucleotide-diphospho-sugar transferase domain-containing protein</fullName>
    </recommendedName>
</protein>
<accession>K0R4H6</accession>
<name>K0R4H6_THAOC</name>
<dbReference type="Proteomes" id="UP000266841">
    <property type="component" value="Unassembled WGS sequence"/>
</dbReference>
<dbReference type="AlphaFoldDB" id="K0R4H6"/>
<keyword evidence="4" id="KW-1185">Reference proteome</keyword>
<sequence length="942" mass="105033">MTLKCSYGYPIAKSLARSLESCEGGRVEHGSVFGRNITPLPTTCGRIATRTPVSLVAGAHFPLAGPSHPIRGPVVCPPSPPEGHSALPHRLYPREINFAVIVIAFRRDRPQPDRHPSPTSQTVLSSTAPRQKLELAGVRSKTSRPAERAQKGTRPETMTQSWPWNTASLVSACISVAAILSFGSYFIDHSEYRSHEAALASPPQVRRRLGLILDPRTVEIRPCHEPPKRNAADYAHLFREKTVFMTMASSGQLDLYKAWLGMRDRSNEQQIVLAMDKQTATFACSINMPYIYGDAYSVGQGEDMLFHSDSFMKLGLAKFRGLKNILDEGHFVLFSELDINELSNPFCTGAKSESETDPRCIQEQGAFDLEIVADGNMNVAKPQLNIGFFFIRPSKSVMTFLDELIDCLYNGCGWDQRKFVDLIYQRGEPTPSCPVLQPVLLEADDFFFHYRKTQDHCIFNQNLNGIANPCANEVDDKVRIRLLDTSHFVPNGGHSLPVCPTIVHCNTVATGQDQKMNCARGVIERFSHCFQPISGTHEFIIDFLRHRPYMFESEEEQQCLALASRKDKTMKSLNKIRASLEVARNVVKNPMLSGDFVEAGVAEGGGSLAVLFYLACTGHLGDRKFHLFDSWKGVPSPGREEDSGFSGGSWHMPLARFQANVKRWGAYYRKSDLPGKFHSWEDVEAAMQIHVGLFADTMPPALEFHSIAALYCDGIMYQSSWDCLASAGPRVQSGGWVYQDDFYAFSGNYQAVMDWIASSAKKHMRMQLVPEEGEFRTIKDLKGCKPPPNNDGRVSGTCENELTPVEACFWMVYYRAVEGQEEKVMGDAESRKKVQGRQNSHQKGGDPSKTSTSSCEHTTIKLQQKIDVIEPDVGLSCQVTRSRPFQSTYKKQEILNNHGTRWATQANRQRCRRGAAEEPNTEIRPEGGVDGPQWTGSAAAET</sequence>
<dbReference type="EMBL" id="AGNL01046384">
    <property type="protein sequence ID" value="EJK48008.1"/>
    <property type="molecule type" value="Genomic_DNA"/>
</dbReference>
<feature type="region of interest" description="Disordered" evidence="1">
    <location>
        <begin position="904"/>
        <end position="942"/>
    </location>
</feature>
<feature type="compositionally biased region" description="Polar residues" evidence="1">
    <location>
        <begin position="836"/>
        <end position="857"/>
    </location>
</feature>
<evidence type="ECO:0000313" key="3">
    <source>
        <dbReference type="EMBL" id="EJK48008.1"/>
    </source>
</evidence>
<dbReference type="Gene3D" id="3.40.50.150">
    <property type="entry name" value="Vaccinia Virus protein VP39"/>
    <property type="match status" value="1"/>
</dbReference>
<dbReference type="PANTHER" id="PTHR40036:SF1">
    <property type="entry name" value="MACROCIN O-METHYLTRANSFERASE"/>
    <property type="match status" value="1"/>
</dbReference>
<proteinExistence type="predicted"/>
<dbReference type="InterPro" id="IPR008884">
    <property type="entry name" value="TylF_MeTrfase"/>
</dbReference>
<dbReference type="InterPro" id="IPR005069">
    <property type="entry name" value="Nucl-diP-sugar_transferase"/>
</dbReference>
<feature type="compositionally biased region" description="Basic and acidic residues" evidence="1">
    <location>
        <begin position="144"/>
        <end position="154"/>
    </location>
</feature>
<organism evidence="3 4">
    <name type="scientific">Thalassiosira oceanica</name>
    <name type="common">Marine diatom</name>
    <dbReference type="NCBI Taxonomy" id="159749"/>
    <lineage>
        <taxon>Eukaryota</taxon>
        <taxon>Sar</taxon>
        <taxon>Stramenopiles</taxon>
        <taxon>Ochrophyta</taxon>
        <taxon>Bacillariophyta</taxon>
        <taxon>Coscinodiscophyceae</taxon>
        <taxon>Thalassiosirophycidae</taxon>
        <taxon>Thalassiosirales</taxon>
        <taxon>Thalassiosiraceae</taxon>
        <taxon>Thalassiosira</taxon>
    </lineage>
</organism>
<dbReference type="InterPro" id="IPR029063">
    <property type="entry name" value="SAM-dependent_MTases_sf"/>
</dbReference>
<feature type="domain" description="Nucleotide-diphospho-sugar transferase" evidence="2">
    <location>
        <begin position="270"/>
        <end position="517"/>
    </location>
</feature>
<evidence type="ECO:0000313" key="4">
    <source>
        <dbReference type="Proteomes" id="UP000266841"/>
    </source>
</evidence>
<dbReference type="PANTHER" id="PTHR40036">
    <property type="entry name" value="MACROCIN O-METHYLTRANSFERASE"/>
    <property type="match status" value="1"/>
</dbReference>
<reference evidence="3 4" key="1">
    <citation type="journal article" date="2012" name="Genome Biol.">
        <title>Genome and low-iron response of an oceanic diatom adapted to chronic iron limitation.</title>
        <authorList>
            <person name="Lommer M."/>
            <person name="Specht M."/>
            <person name="Roy A.S."/>
            <person name="Kraemer L."/>
            <person name="Andreson R."/>
            <person name="Gutowska M.A."/>
            <person name="Wolf J."/>
            <person name="Bergner S.V."/>
            <person name="Schilhabel M.B."/>
            <person name="Klostermeier U.C."/>
            <person name="Beiko R.G."/>
            <person name="Rosenstiel P."/>
            <person name="Hippler M."/>
            <person name="Laroche J."/>
        </authorList>
    </citation>
    <scope>NUCLEOTIDE SEQUENCE [LARGE SCALE GENOMIC DNA]</scope>
    <source>
        <strain evidence="3 4">CCMP1005</strain>
    </source>
</reference>
<feature type="region of interest" description="Disordered" evidence="1">
    <location>
        <begin position="109"/>
        <end position="160"/>
    </location>
</feature>
<dbReference type="Pfam" id="PF03407">
    <property type="entry name" value="Nucleotid_trans"/>
    <property type="match status" value="1"/>
</dbReference>
<feature type="region of interest" description="Disordered" evidence="1">
    <location>
        <begin position="825"/>
        <end position="857"/>
    </location>
</feature>
<dbReference type="OrthoDB" id="540503at2759"/>
<evidence type="ECO:0000256" key="1">
    <source>
        <dbReference type="SAM" id="MobiDB-lite"/>
    </source>
</evidence>
<gene>
    <name evidence="3" type="ORF">THAOC_33232</name>
</gene>